<dbReference type="HOGENOM" id="CLU_1233873_0_0_3"/>
<sequence>MVGKFFLCMLTKQEISTISKRYDERLELEGDWAKVGYVSNKSQLLRFQVLSKIAQLVGKPFHQASVLDVGMGLGGFYQYLLEQGQVPRHYSGVDILTKMVNLAQQKFPPEQFPCVTFEKANILCHNLRPANYVICSGALTPRVTNNKKYFISMIGRMIELATFGVACNFLTIRCTKPKPELFYYDLKIIKQWVGETISANHQVYFHDNYHPFDVTMFVIKKITG</sequence>
<dbReference type="Pfam" id="PF13649">
    <property type="entry name" value="Methyltransf_25"/>
    <property type="match status" value="1"/>
</dbReference>
<evidence type="ECO:0000313" key="2">
    <source>
        <dbReference type="EMBL" id="EGJ31707.1"/>
    </source>
</evidence>
<organism evidence="2 3">
    <name type="scientific">Moorena producens 3L</name>
    <dbReference type="NCBI Taxonomy" id="489825"/>
    <lineage>
        <taxon>Bacteria</taxon>
        <taxon>Bacillati</taxon>
        <taxon>Cyanobacteriota</taxon>
        <taxon>Cyanophyceae</taxon>
        <taxon>Coleofasciculales</taxon>
        <taxon>Coleofasciculaceae</taxon>
        <taxon>Moorena</taxon>
    </lineage>
</organism>
<evidence type="ECO:0000313" key="3">
    <source>
        <dbReference type="Proteomes" id="UP000003959"/>
    </source>
</evidence>
<dbReference type="Gene3D" id="3.40.50.150">
    <property type="entry name" value="Vaccinia Virus protein VP39"/>
    <property type="match status" value="1"/>
</dbReference>
<accession>F4XUL8</accession>
<evidence type="ECO:0000259" key="1">
    <source>
        <dbReference type="Pfam" id="PF13649"/>
    </source>
</evidence>
<dbReference type="InterPro" id="IPR041698">
    <property type="entry name" value="Methyltransf_25"/>
</dbReference>
<dbReference type="EMBL" id="GL890932">
    <property type="protein sequence ID" value="EGJ31707.1"/>
    <property type="molecule type" value="Genomic_DNA"/>
</dbReference>
<dbReference type="OrthoDB" id="9800454at2"/>
<dbReference type="InterPro" id="IPR029063">
    <property type="entry name" value="SAM-dependent_MTases_sf"/>
</dbReference>
<dbReference type="AlphaFoldDB" id="F4XUL8"/>
<dbReference type="eggNOG" id="COG4106">
    <property type="taxonomic scope" value="Bacteria"/>
</dbReference>
<feature type="domain" description="Methyltransferase" evidence="1">
    <location>
        <begin position="66"/>
        <end position="140"/>
    </location>
</feature>
<name>F4XUL8_9CYAN</name>
<protein>
    <recommendedName>
        <fullName evidence="1">Methyltransferase domain-containing protein</fullName>
    </recommendedName>
</protein>
<dbReference type="RefSeq" id="WP_008186310.1">
    <property type="nucleotide sequence ID" value="NZ_GL890932.1"/>
</dbReference>
<reference evidence="3" key="1">
    <citation type="journal article" date="2011" name="Proc. Natl. Acad. Sci. U.S.A.">
        <title>Genomic insights into the physiology and ecology of the marine filamentous cyanobacterium Lyngbya majuscula.</title>
        <authorList>
            <person name="Jones A.C."/>
            <person name="Monroe E.A."/>
            <person name="Podell S."/>
            <person name="Hess W.R."/>
            <person name="Klages S."/>
            <person name="Esquenazi E."/>
            <person name="Niessen S."/>
            <person name="Hoover H."/>
            <person name="Rothmann M."/>
            <person name="Lasken R.S."/>
            <person name="Yates J.R.III."/>
            <person name="Reinhardt R."/>
            <person name="Kube M."/>
            <person name="Burkart M.D."/>
            <person name="Allen E.E."/>
            <person name="Dorrestein P.C."/>
            <person name="Gerwick W.H."/>
            <person name="Gerwick L."/>
        </authorList>
    </citation>
    <scope>NUCLEOTIDE SEQUENCE [LARGE SCALE GENOMIC DNA]</scope>
    <source>
        <strain evidence="3">3L</strain>
    </source>
</reference>
<dbReference type="Proteomes" id="UP000003959">
    <property type="component" value="Unassembled WGS sequence"/>
</dbReference>
<dbReference type="SUPFAM" id="SSF53335">
    <property type="entry name" value="S-adenosyl-L-methionine-dependent methyltransferases"/>
    <property type="match status" value="1"/>
</dbReference>
<proteinExistence type="predicted"/>
<keyword evidence="3" id="KW-1185">Reference proteome</keyword>
<gene>
    <name evidence="2" type="ORF">LYNGBM3L_33920</name>
</gene>
<dbReference type="CDD" id="cd02440">
    <property type="entry name" value="AdoMet_MTases"/>
    <property type="match status" value="1"/>
</dbReference>